<evidence type="ECO:0000313" key="1">
    <source>
        <dbReference type="EMBL" id="RZF31899.1"/>
    </source>
</evidence>
<evidence type="ECO:0000313" key="2">
    <source>
        <dbReference type="Proteomes" id="UP000291343"/>
    </source>
</evidence>
<accession>A0A482WE59</accession>
<protein>
    <submittedName>
        <fullName evidence="1">Uncharacterized protein</fullName>
    </submittedName>
</protein>
<comment type="caution">
    <text evidence="1">The sequence shown here is derived from an EMBL/GenBank/DDBJ whole genome shotgun (WGS) entry which is preliminary data.</text>
</comment>
<dbReference type="PANTHER" id="PTHR12890:SF0">
    <property type="entry name" value="PROTEIN-L-HISTIDINE N-PROS-METHYLTRANSFERASE"/>
    <property type="match status" value="1"/>
</dbReference>
<gene>
    <name evidence="1" type="ORF">LSTR_LSTR003781</name>
</gene>
<organism evidence="1 2">
    <name type="scientific">Laodelphax striatellus</name>
    <name type="common">Small brown planthopper</name>
    <name type="synonym">Delphax striatella</name>
    <dbReference type="NCBI Taxonomy" id="195883"/>
    <lineage>
        <taxon>Eukaryota</taxon>
        <taxon>Metazoa</taxon>
        <taxon>Ecdysozoa</taxon>
        <taxon>Arthropoda</taxon>
        <taxon>Hexapoda</taxon>
        <taxon>Insecta</taxon>
        <taxon>Pterygota</taxon>
        <taxon>Neoptera</taxon>
        <taxon>Paraneoptera</taxon>
        <taxon>Hemiptera</taxon>
        <taxon>Auchenorrhyncha</taxon>
        <taxon>Fulgoroidea</taxon>
        <taxon>Delphacidae</taxon>
        <taxon>Criomorphinae</taxon>
        <taxon>Laodelphax</taxon>
    </lineage>
</organism>
<dbReference type="Pfam" id="PF05219">
    <property type="entry name" value="DREV"/>
    <property type="match status" value="1"/>
</dbReference>
<dbReference type="SMR" id="A0A482WE59"/>
<reference evidence="1 2" key="1">
    <citation type="journal article" date="2017" name="Gigascience">
        <title>Genome sequence of the small brown planthopper, Laodelphax striatellus.</title>
        <authorList>
            <person name="Zhu J."/>
            <person name="Jiang F."/>
            <person name="Wang X."/>
            <person name="Yang P."/>
            <person name="Bao Y."/>
            <person name="Zhao W."/>
            <person name="Wang W."/>
            <person name="Lu H."/>
            <person name="Wang Q."/>
            <person name="Cui N."/>
            <person name="Li J."/>
            <person name="Chen X."/>
            <person name="Luo L."/>
            <person name="Yu J."/>
            <person name="Kang L."/>
            <person name="Cui F."/>
        </authorList>
    </citation>
    <scope>NUCLEOTIDE SEQUENCE [LARGE SCALE GENOMIC DNA]</scope>
    <source>
        <strain evidence="1">Lst14</strain>
    </source>
</reference>
<dbReference type="Proteomes" id="UP000291343">
    <property type="component" value="Unassembled WGS sequence"/>
</dbReference>
<dbReference type="EMBL" id="QKKF02037909">
    <property type="protein sequence ID" value="RZF31899.1"/>
    <property type="molecule type" value="Genomic_DNA"/>
</dbReference>
<sequence length="174" mass="20501">MGTAATCWYETANQTAPSYNVRVGCDELLDRSSCSRDSASCSREFANCSRQPAWRMYRPRGALSRALYDRYVLDQELKDFNKDYWYKCSLERLHPDVRSKFVQSSFDRETENFLQSCEKKSDQIFLQLWYSLAKTLLSLFMSHTNINGLEDDCRRKRRQRSEAGTVKKEKKKKK</sequence>
<dbReference type="STRING" id="195883.A0A482WE59"/>
<proteinExistence type="predicted"/>
<dbReference type="GO" id="GO:0106370">
    <property type="term" value="F:protein-L-histidine N-pros-methyltransferase activity"/>
    <property type="evidence" value="ECO:0007669"/>
    <property type="project" value="InterPro"/>
</dbReference>
<dbReference type="PANTHER" id="PTHR12890">
    <property type="entry name" value="DREV PROTEIN"/>
    <property type="match status" value="1"/>
</dbReference>
<dbReference type="AlphaFoldDB" id="A0A482WE59"/>
<name>A0A482WE59_LAOST</name>
<dbReference type="InterPro" id="IPR007884">
    <property type="entry name" value="METL9"/>
</dbReference>
<keyword evidence="2" id="KW-1185">Reference proteome</keyword>
<dbReference type="InParanoid" id="A0A482WE59"/>
<dbReference type="OrthoDB" id="199041at2759"/>